<dbReference type="RefSeq" id="WP_054533594.1">
    <property type="nucleotide sequence ID" value="NZ_LGKP01000012.1"/>
</dbReference>
<protein>
    <recommendedName>
        <fullName evidence="7">DUF83 domain-containing protein</fullName>
    </recommendedName>
</protein>
<dbReference type="Proteomes" id="UP000050277">
    <property type="component" value="Unassembled WGS sequence"/>
</dbReference>
<keyword evidence="6" id="KW-0411">Iron-sulfur</keyword>
<dbReference type="PANTHER" id="PTHR36531">
    <property type="entry name" value="CRISPR-ASSOCIATED EXONUCLEASE CAS4"/>
    <property type="match status" value="1"/>
</dbReference>
<evidence type="ECO:0000256" key="1">
    <source>
        <dbReference type="ARBA" id="ARBA00001966"/>
    </source>
</evidence>
<evidence type="ECO:0000256" key="6">
    <source>
        <dbReference type="ARBA" id="ARBA00023014"/>
    </source>
</evidence>
<dbReference type="InterPro" id="IPR051827">
    <property type="entry name" value="Cas4_exonuclease"/>
</dbReference>
<dbReference type="GO" id="GO:0051536">
    <property type="term" value="F:iron-sulfur cluster binding"/>
    <property type="evidence" value="ECO:0007669"/>
    <property type="project" value="UniProtKB-KW"/>
</dbReference>
<evidence type="ECO:0000256" key="4">
    <source>
        <dbReference type="ARBA" id="ARBA00022801"/>
    </source>
</evidence>
<feature type="domain" description="DUF83" evidence="7">
    <location>
        <begin position="55"/>
        <end position="165"/>
    </location>
</feature>
<dbReference type="OrthoDB" id="160794at2"/>
<keyword evidence="5" id="KW-0408">Iron</keyword>
<dbReference type="InterPro" id="IPR011604">
    <property type="entry name" value="PDDEXK-like_dom_sf"/>
</dbReference>
<name>A0A0P6Z0A9_9CHLR</name>
<dbReference type="Pfam" id="PF01930">
    <property type="entry name" value="Cas_Cas4"/>
    <property type="match status" value="1"/>
</dbReference>
<dbReference type="InterPro" id="IPR022765">
    <property type="entry name" value="Dna2/Cas4_DUF83"/>
</dbReference>
<evidence type="ECO:0000256" key="3">
    <source>
        <dbReference type="ARBA" id="ARBA00022723"/>
    </source>
</evidence>
<accession>A0A0P6Z0A9</accession>
<comment type="cofactor">
    <cofactor evidence="1">
        <name>[4Fe-4S] cluster</name>
        <dbReference type="ChEBI" id="CHEBI:49883"/>
    </cofactor>
</comment>
<evidence type="ECO:0000256" key="2">
    <source>
        <dbReference type="ARBA" id="ARBA00022722"/>
    </source>
</evidence>
<reference evidence="8 9" key="1">
    <citation type="submission" date="2015-07" db="EMBL/GenBank/DDBJ databases">
        <title>Whole genome sequence of Herpetosiphon geysericola DSM 7119.</title>
        <authorList>
            <person name="Hemp J."/>
            <person name="Ward L.M."/>
            <person name="Pace L.A."/>
            <person name="Fischer W.W."/>
        </authorList>
    </citation>
    <scope>NUCLEOTIDE SEQUENCE [LARGE SCALE GENOMIC DNA]</scope>
    <source>
        <strain evidence="8 9">DSM 7119</strain>
    </source>
</reference>
<dbReference type="AlphaFoldDB" id="A0A0P6Z0A9"/>
<evidence type="ECO:0000259" key="7">
    <source>
        <dbReference type="Pfam" id="PF01930"/>
    </source>
</evidence>
<keyword evidence="4" id="KW-0378">Hydrolase</keyword>
<dbReference type="GO" id="GO:0016787">
    <property type="term" value="F:hydrolase activity"/>
    <property type="evidence" value="ECO:0007669"/>
    <property type="project" value="UniProtKB-KW"/>
</dbReference>
<dbReference type="EMBL" id="LGKP01000012">
    <property type="protein sequence ID" value="KPL90252.1"/>
    <property type="molecule type" value="Genomic_DNA"/>
</dbReference>
<dbReference type="GO" id="GO:0004518">
    <property type="term" value="F:nuclease activity"/>
    <property type="evidence" value="ECO:0007669"/>
    <property type="project" value="UniProtKB-KW"/>
</dbReference>
<comment type="caution">
    <text evidence="8">The sequence shown here is derived from an EMBL/GenBank/DDBJ whole genome shotgun (WGS) entry which is preliminary data.</text>
</comment>
<gene>
    <name evidence="8" type="ORF">SE18_06360</name>
</gene>
<dbReference type="GO" id="GO:0046872">
    <property type="term" value="F:metal ion binding"/>
    <property type="evidence" value="ECO:0007669"/>
    <property type="project" value="UniProtKB-KW"/>
</dbReference>
<keyword evidence="9" id="KW-1185">Reference proteome</keyword>
<dbReference type="PANTHER" id="PTHR36531:SF6">
    <property type="entry name" value="DNA REPLICATION ATP-DEPENDENT HELICASE_NUCLEASE DNA2"/>
    <property type="match status" value="1"/>
</dbReference>
<keyword evidence="2" id="KW-0540">Nuclease</keyword>
<sequence>MIWLAIILGLLGLWLWRRSNALRASTGLPWRAVVYHDTTRRELSKPLFSARYQLTGKPDYVLADGKALIPVEVKPQRQATSPRQGDILQLAAYCLLLEEATGVAPRYGLLRYAQHTFQVDWTDQLYQALIETLAIMRADLTLTEVERSHEEPWRCNACGFGDRCTDALEYD</sequence>
<keyword evidence="3" id="KW-0479">Metal-binding</keyword>
<evidence type="ECO:0000256" key="5">
    <source>
        <dbReference type="ARBA" id="ARBA00023004"/>
    </source>
</evidence>
<dbReference type="STRING" id="70996.SE18_06360"/>
<proteinExistence type="predicted"/>
<dbReference type="PATRIC" id="fig|70996.4.peg.4623"/>
<evidence type="ECO:0000313" key="9">
    <source>
        <dbReference type="Proteomes" id="UP000050277"/>
    </source>
</evidence>
<organism evidence="8 9">
    <name type="scientific">Herpetosiphon geysericola</name>
    <dbReference type="NCBI Taxonomy" id="70996"/>
    <lineage>
        <taxon>Bacteria</taxon>
        <taxon>Bacillati</taxon>
        <taxon>Chloroflexota</taxon>
        <taxon>Chloroflexia</taxon>
        <taxon>Herpetosiphonales</taxon>
        <taxon>Herpetosiphonaceae</taxon>
        <taxon>Herpetosiphon</taxon>
    </lineage>
</organism>
<evidence type="ECO:0000313" key="8">
    <source>
        <dbReference type="EMBL" id="KPL90252.1"/>
    </source>
</evidence>
<dbReference type="Gene3D" id="3.90.320.10">
    <property type="match status" value="1"/>
</dbReference>